<dbReference type="OrthoDB" id="2503633at2759"/>
<evidence type="ECO:0000256" key="1">
    <source>
        <dbReference type="SAM" id="MobiDB-lite"/>
    </source>
</evidence>
<dbReference type="Proteomes" id="UP000235392">
    <property type="component" value="Unassembled WGS sequence"/>
</dbReference>
<dbReference type="Pfam" id="PF21294">
    <property type="entry name" value="Polysacc_lyase_14"/>
    <property type="match status" value="1"/>
</dbReference>
<dbReference type="Proteomes" id="UP000235388">
    <property type="component" value="Unassembled WGS sequence"/>
</dbReference>
<feature type="chain" id="PRO_5015083814" description="Polysaccharide lyase 14 domain-containing protein" evidence="2">
    <location>
        <begin position="33"/>
        <end position="583"/>
    </location>
</feature>
<proteinExistence type="predicted"/>
<dbReference type="EMBL" id="PGCJ01000349">
    <property type="protein sequence ID" value="PLW31414.1"/>
    <property type="molecule type" value="Genomic_DNA"/>
</dbReference>
<organism evidence="4 6">
    <name type="scientific">Puccinia coronata f. sp. avenae</name>
    <dbReference type="NCBI Taxonomy" id="200324"/>
    <lineage>
        <taxon>Eukaryota</taxon>
        <taxon>Fungi</taxon>
        <taxon>Dikarya</taxon>
        <taxon>Basidiomycota</taxon>
        <taxon>Pucciniomycotina</taxon>
        <taxon>Pucciniomycetes</taxon>
        <taxon>Pucciniales</taxon>
        <taxon>Pucciniaceae</taxon>
        <taxon>Puccinia</taxon>
    </lineage>
</organism>
<dbReference type="AlphaFoldDB" id="A0A2N5U0Z9"/>
<keyword evidence="6" id="KW-1185">Reference proteome</keyword>
<dbReference type="PANTHER" id="PTHR40124:SF1">
    <property type="entry name" value="DISAGGREGATASE RELATED REPEAT PROTEIN"/>
    <property type="match status" value="1"/>
</dbReference>
<accession>A0A2N5U0Z9</accession>
<dbReference type="EMBL" id="PGCI01000032">
    <property type="protein sequence ID" value="PLW47344.1"/>
    <property type="molecule type" value="Genomic_DNA"/>
</dbReference>
<sequence length="583" mass="64808">MKITHISRHQFHQTRWKSLYLLHGLLFQLASTSPIRNQEPRTSNNELHPSSRDPNAPEESWRVTDQAQASTLHDLRRIRKTDPSITILERFLVASHDSVDSKSEAKNEEAVYEQSLTLAPGDHLLVRYSHKQPSYLRSQISSPVVDSTFDTASLDITLAKNVTFSYSVFVPDQFDFRIPVKLPGIYGGTKSFEGKQSTGDDDTFQAYVMIQEDGIVEFHIQNPRLPHPGISSCTGSERKNDCAQENSATFFVSGSGRLVRGAWTTIRQDVWLDRADDSVGGFNLWIDERFVAGQSNFSTRQILAVEKDNLIQSTQMFPDRKTALFVGQGSGRVPYPPREEDEINARGSVDETHNDRPGRLLSRIIEHGRLPLRGSRHLSTRKSFIPSAGPEEPQTNNDTYPGVEGNGTTVFNNNKSQNMTGMNEAKSSTSNVTDHRNFGAFPALGIPALAELAKENTAKIAAIPKPPSPEFRVDEDDDDDDEEEEDEDDEDSSSDDPESPSSSAQVPKLNPFFGALGSILRQQDEPLQAGESGHQPLRFYGFFTSSLLSSFTTASLLSQLDAEASSLSFKGLEIIINPINYRS</sequence>
<reference evidence="6 7" key="1">
    <citation type="submission" date="2017-11" db="EMBL/GenBank/DDBJ databases">
        <title>De novo assembly and phasing of dikaryotic genomes from two isolates of Puccinia coronata f. sp. avenae, the causal agent of oat crown rust.</title>
        <authorList>
            <person name="Miller M.E."/>
            <person name="Zhang Y."/>
            <person name="Omidvar V."/>
            <person name="Sperschneider J."/>
            <person name="Schwessinger B."/>
            <person name="Raley C."/>
            <person name="Palmer J.M."/>
            <person name="Garnica D."/>
            <person name="Upadhyaya N."/>
            <person name="Rathjen J."/>
            <person name="Taylor J.M."/>
            <person name="Park R.F."/>
            <person name="Dodds P.N."/>
            <person name="Hirsch C.D."/>
            <person name="Kianian S.F."/>
            <person name="Figueroa M."/>
        </authorList>
    </citation>
    <scope>NUCLEOTIDE SEQUENCE [LARGE SCALE GENOMIC DNA]</scope>
    <source>
        <strain evidence="4">12NC29</strain>
        <strain evidence="5">12SD80</strain>
    </source>
</reference>
<evidence type="ECO:0000313" key="4">
    <source>
        <dbReference type="EMBL" id="PLW31414.1"/>
    </source>
</evidence>
<feature type="signal peptide" evidence="2">
    <location>
        <begin position="1"/>
        <end position="32"/>
    </location>
</feature>
<gene>
    <name evidence="4" type="ORF">PCANC_16722</name>
    <name evidence="5" type="ORF">PCASD_02623</name>
</gene>
<dbReference type="InterPro" id="IPR048958">
    <property type="entry name" value="Polysacc_lyase_14"/>
</dbReference>
<protein>
    <recommendedName>
        <fullName evidence="3">Polysaccharide lyase 14 domain-containing protein</fullName>
    </recommendedName>
</protein>
<evidence type="ECO:0000313" key="6">
    <source>
        <dbReference type="Proteomes" id="UP000235388"/>
    </source>
</evidence>
<comment type="caution">
    <text evidence="4">The sequence shown here is derived from an EMBL/GenBank/DDBJ whole genome shotgun (WGS) entry which is preliminary data.</text>
</comment>
<keyword evidence="2" id="KW-0732">Signal</keyword>
<evidence type="ECO:0000256" key="2">
    <source>
        <dbReference type="SAM" id="SignalP"/>
    </source>
</evidence>
<feature type="compositionally biased region" description="Acidic residues" evidence="1">
    <location>
        <begin position="473"/>
        <end position="498"/>
    </location>
</feature>
<name>A0A2N5U0Z9_9BASI</name>
<dbReference type="STRING" id="200324.A0A2N5U0Z9"/>
<dbReference type="PANTHER" id="PTHR40124">
    <property type="match status" value="1"/>
</dbReference>
<evidence type="ECO:0000259" key="3">
    <source>
        <dbReference type="Pfam" id="PF21294"/>
    </source>
</evidence>
<evidence type="ECO:0000313" key="5">
    <source>
        <dbReference type="EMBL" id="PLW47344.1"/>
    </source>
</evidence>
<feature type="region of interest" description="Disordered" evidence="1">
    <location>
        <begin position="460"/>
        <end position="508"/>
    </location>
</feature>
<dbReference type="Gene3D" id="2.60.120.200">
    <property type="match status" value="1"/>
</dbReference>
<feature type="domain" description="Polysaccharide lyase 14" evidence="3">
    <location>
        <begin position="153"/>
        <end position="314"/>
    </location>
</feature>
<evidence type="ECO:0000313" key="7">
    <source>
        <dbReference type="Proteomes" id="UP000235392"/>
    </source>
</evidence>
<feature type="compositionally biased region" description="Polar residues" evidence="1">
    <location>
        <begin position="36"/>
        <end position="48"/>
    </location>
</feature>
<feature type="region of interest" description="Disordered" evidence="1">
    <location>
        <begin position="36"/>
        <end position="61"/>
    </location>
</feature>